<evidence type="ECO:0000256" key="4">
    <source>
        <dbReference type="ARBA" id="ARBA00023157"/>
    </source>
</evidence>
<feature type="region of interest" description="Disordered" evidence="6">
    <location>
        <begin position="531"/>
        <end position="564"/>
    </location>
</feature>
<organism evidence="11 12">
    <name type="scientific">Austrofundulus limnaeus</name>
    <name type="common">Annual killifish</name>
    <dbReference type="NCBI Taxonomy" id="52670"/>
    <lineage>
        <taxon>Eukaryota</taxon>
        <taxon>Metazoa</taxon>
        <taxon>Chordata</taxon>
        <taxon>Craniata</taxon>
        <taxon>Vertebrata</taxon>
        <taxon>Euteleostomi</taxon>
        <taxon>Actinopterygii</taxon>
        <taxon>Neopterygii</taxon>
        <taxon>Teleostei</taxon>
        <taxon>Neoteleostei</taxon>
        <taxon>Acanthomorphata</taxon>
        <taxon>Ovalentaria</taxon>
        <taxon>Atherinomorphae</taxon>
        <taxon>Cyprinodontiformes</taxon>
        <taxon>Rivulidae</taxon>
        <taxon>Austrofundulus</taxon>
    </lineage>
</organism>
<dbReference type="AlphaFoldDB" id="A0A2I4CWM6"/>
<dbReference type="Proteomes" id="UP000192220">
    <property type="component" value="Unplaced"/>
</dbReference>
<dbReference type="SMART" id="SM00408">
    <property type="entry name" value="IGc2"/>
    <property type="match status" value="1"/>
</dbReference>
<dbReference type="FunFam" id="3.80.10.10:FF:000056">
    <property type="entry name" value="Leucine-rich repeat neuronal protein 1"/>
    <property type="match status" value="1"/>
</dbReference>
<keyword evidence="5" id="KW-0393">Immunoglobulin domain</keyword>
<feature type="compositionally biased region" description="Polar residues" evidence="6">
    <location>
        <begin position="531"/>
        <end position="544"/>
    </location>
</feature>
<keyword evidence="7" id="KW-0812">Transmembrane</keyword>
<keyword evidence="3" id="KW-0677">Repeat</keyword>
<feature type="chain" id="PRO_5014115910" evidence="8">
    <location>
        <begin position="21"/>
        <end position="805"/>
    </location>
</feature>
<dbReference type="Pfam" id="PF13927">
    <property type="entry name" value="Ig_3"/>
    <property type="match status" value="1"/>
</dbReference>
<dbReference type="InterPro" id="IPR003961">
    <property type="entry name" value="FN3_dom"/>
</dbReference>
<keyword evidence="1" id="KW-0433">Leucine-rich repeat</keyword>
<dbReference type="PROSITE" id="PS51450">
    <property type="entry name" value="LRR"/>
    <property type="match status" value="4"/>
</dbReference>
<dbReference type="PANTHER" id="PTHR24366:SF127">
    <property type="entry name" value="LEUCINE-RICH REPEAT NEURONAL PROTEIN 1"/>
    <property type="match status" value="1"/>
</dbReference>
<dbReference type="SUPFAM" id="SSF52058">
    <property type="entry name" value="L domain-like"/>
    <property type="match status" value="1"/>
</dbReference>
<dbReference type="InterPro" id="IPR003591">
    <property type="entry name" value="Leu-rich_rpt_typical-subtyp"/>
</dbReference>
<dbReference type="KEGG" id="alim:106532783"/>
<dbReference type="Pfam" id="PF00560">
    <property type="entry name" value="LRR_1"/>
    <property type="match status" value="1"/>
</dbReference>
<dbReference type="OrthoDB" id="676979at2759"/>
<feature type="transmembrane region" description="Helical" evidence="7">
    <location>
        <begin position="706"/>
        <end position="727"/>
    </location>
</feature>
<dbReference type="SMART" id="SM00365">
    <property type="entry name" value="LRR_SD22"/>
    <property type="match status" value="5"/>
</dbReference>
<feature type="region of interest" description="Disordered" evidence="6">
    <location>
        <begin position="768"/>
        <end position="805"/>
    </location>
</feature>
<dbReference type="PROSITE" id="PS50853">
    <property type="entry name" value="FN3"/>
    <property type="match status" value="1"/>
</dbReference>
<evidence type="ECO:0000256" key="2">
    <source>
        <dbReference type="ARBA" id="ARBA00022729"/>
    </source>
</evidence>
<protein>
    <submittedName>
        <fullName evidence="12">Leucine-rich repeat neuronal protein 1</fullName>
    </submittedName>
</protein>
<dbReference type="InterPro" id="IPR001611">
    <property type="entry name" value="Leu-rich_rpt"/>
</dbReference>
<feature type="compositionally biased region" description="Polar residues" evidence="6">
    <location>
        <begin position="795"/>
        <end position="805"/>
    </location>
</feature>
<evidence type="ECO:0000256" key="1">
    <source>
        <dbReference type="ARBA" id="ARBA00022614"/>
    </source>
</evidence>
<keyword evidence="2 8" id="KW-0732">Signal</keyword>
<evidence type="ECO:0000259" key="9">
    <source>
        <dbReference type="PROSITE" id="PS50835"/>
    </source>
</evidence>
<evidence type="ECO:0000259" key="10">
    <source>
        <dbReference type="PROSITE" id="PS50853"/>
    </source>
</evidence>
<evidence type="ECO:0000256" key="8">
    <source>
        <dbReference type="SAM" id="SignalP"/>
    </source>
</evidence>
<evidence type="ECO:0000256" key="3">
    <source>
        <dbReference type="ARBA" id="ARBA00022737"/>
    </source>
</evidence>
<gene>
    <name evidence="12" type="primary">si:ch211-180f4.1</name>
</gene>
<dbReference type="InterPro" id="IPR013783">
    <property type="entry name" value="Ig-like_fold"/>
</dbReference>
<accession>A0A2I4CWM6</accession>
<dbReference type="InterPro" id="IPR032675">
    <property type="entry name" value="LRR_dom_sf"/>
</dbReference>
<evidence type="ECO:0000256" key="6">
    <source>
        <dbReference type="SAM" id="MobiDB-lite"/>
    </source>
</evidence>
<dbReference type="InParanoid" id="A0A2I4CWM6"/>
<evidence type="ECO:0000313" key="11">
    <source>
        <dbReference type="Proteomes" id="UP000192220"/>
    </source>
</evidence>
<dbReference type="InterPro" id="IPR007110">
    <property type="entry name" value="Ig-like_dom"/>
</dbReference>
<evidence type="ECO:0000256" key="5">
    <source>
        <dbReference type="ARBA" id="ARBA00023319"/>
    </source>
</evidence>
<evidence type="ECO:0000313" key="12">
    <source>
        <dbReference type="RefSeq" id="XP_013884380.1"/>
    </source>
</evidence>
<dbReference type="PROSITE" id="PS50835">
    <property type="entry name" value="IG_LIKE"/>
    <property type="match status" value="1"/>
</dbReference>
<dbReference type="InterPro" id="IPR003599">
    <property type="entry name" value="Ig_sub"/>
</dbReference>
<reference evidence="12" key="1">
    <citation type="submission" date="2025-08" db="UniProtKB">
        <authorList>
            <consortium name="RefSeq"/>
        </authorList>
    </citation>
    <scope>IDENTIFICATION</scope>
    <source>
        <strain evidence="12">Quisiro</strain>
        <tissue evidence="12">Liver</tissue>
    </source>
</reference>
<dbReference type="STRING" id="52670.A0A2I4CWM6"/>
<dbReference type="SMART" id="SM00409">
    <property type="entry name" value="IG"/>
    <property type="match status" value="1"/>
</dbReference>
<dbReference type="Pfam" id="PF13855">
    <property type="entry name" value="LRR_8"/>
    <property type="match status" value="3"/>
</dbReference>
<evidence type="ECO:0000256" key="7">
    <source>
        <dbReference type="SAM" id="Phobius"/>
    </source>
</evidence>
<dbReference type="RefSeq" id="XP_013884380.1">
    <property type="nucleotide sequence ID" value="XM_014028926.1"/>
</dbReference>
<dbReference type="Gene3D" id="3.80.10.10">
    <property type="entry name" value="Ribonuclease Inhibitor"/>
    <property type="match status" value="2"/>
</dbReference>
<dbReference type="PANTHER" id="PTHR24366">
    <property type="entry name" value="IG(IMMUNOGLOBULIN) AND LRR(LEUCINE RICH REPEAT) DOMAINS"/>
    <property type="match status" value="1"/>
</dbReference>
<dbReference type="InterPro" id="IPR003598">
    <property type="entry name" value="Ig_sub2"/>
</dbReference>
<sequence>MGPAVLSLLLLFLMTSSVGGVGVASAGDTVSCPLQCVCETRPWYTPQSVYHQARTVDCNELHLQRVPANVSADTQVLLLQSNNISSITFELQNLRNLTELDLSQNHLTQVSSMGVSSLEHLVTLYLEENHIEELEDFCLRNLSSLEELYINHNQISSVGPKAFAGLTNLLRLHLNSNRLVAIDSRWFESLPSLEILMIGENPILGLEEKNFLPLSRLHSLVLAGMGLVSVPSTAFMGLDYLESLSFYDNRLRSVPRDALSVLPNLKFLDLNRNPISRIQRGDFQNLQHLEELSLNNMDDLLMVEHEAFQNLPELVKLELSNNPRLSYVDPQAFRDLSSLRTLLFHNNQLSLLSGDLLSALPALEEVSLRSNPLRCDCLTSWGPHLGNRSHLKLLESSVTVCSFPPHLIGRELQEVVANGWGGGGANSCLPHISPHAFPPTVNVSVGQPITLECWADADPAPQFYWVTPTGDKVSSEAVAAPIISEEGRGLNRMRKKHRLSEPGALVIEHADPSDAGVYTCVAWNMEGADTKSVSVSVDPQGSDRSWSRDGVQRGDEPRRDQFYPGNWSSTTASLVILAKVVHAQSVVLEWKLYPSRGASFVDLSEHNTPLPLPRWTSAVVHIDNSQISYTAKVPADVQEYNLTHLLPATEYHICLTVSSSPTPPPSSAPSPASPVPSSPVHTSCLNVTTREAGFSVELMASRRSSVALAAVMGSMFALSIMALLVVYMGRRVQQHKTCGHSLKVFMQHATSIPLNELYPPLITLWESEAEKDKDDKEEEMGGQVGGRDEEEAGGSQINTTKTYMW</sequence>
<dbReference type="SUPFAM" id="SSF48726">
    <property type="entry name" value="Immunoglobulin"/>
    <property type="match status" value="1"/>
</dbReference>
<keyword evidence="11" id="KW-1185">Reference proteome</keyword>
<feature type="domain" description="Fibronectin type-III" evidence="10">
    <location>
        <begin position="570"/>
        <end position="680"/>
    </location>
</feature>
<dbReference type="SMART" id="SM00369">
    <property type="entry name" value="LRR_TYP"/>
    <property type="match status" value="10"/>
</dbReference>
<feature type="compositionally biased region" description="Basic and acidic residues" evidence="6">
    <location>
        <begin position="545"/>
        <end position="561"/>
    </location>
</feature>
<keyword evidence="7" id="KW-0472">Membrane</keyword>
<feature type="signal peptide" evidence="8">
    <location>
        <begin position="1"/>
        <end position="20"/>
    </location>
</feature>
<keyword evidence="4" id="KW-1015">Disulfide bond</keyword>
<name>A0A2I4CWM6_AUSLI</name>
<dbReference type="Gene3D" id="2.60.40.10">
    <property type="entry name" value="Immunoglobulins"/>
    <property type="match status" value="1"/>
</dbReference>
<feature type="domain" description="Ig-like" evidence="9">
    <location>
        <begin position="430"/>
        <end position="536"/>
    </location>
</feature>
<keyword evidence="7" id="KW-1133">Transmembrane helix</keyword>
<dbReference type="InterPro" id="IPR036179">
    <property type="entry name" value="Ig-like_dom_sf"/>
</dbReference>
<proteinExistence type="predicted"/>